<evidence type="ECO:0000313" key="14">
    <source>
        <dbReference type="EMBL" id="AOZ72849.1"/>
    </source>
</evidence>
<proteinExistence type="inferred from homology"/>
<dbReference type="SUPFAM" id="SSF63418">
    <property type="entry name" value="MurE/MurF N-terminal domain"/>
    <property type="match status" value="1"/>
</dbReference>
<keyword evidence="4 10" id="KW-0547">Nucleotide-binding</keyword>
<dbReference type="GO" id="GO:0047480">
    <property type="term" value="F:UDP-N-acetylmuramoyl-tripeptide-D-alanyl-D-alanine ligase activity"/>
    <property type="evidence" value="ECO:0007669"/>
    <property type="project" value="UniProtKB-UniRule"/>
</dbReference>
<name>A0A1D9MKY9_9ACTO</name>
<comment type="pathway">
    <text evidence="10">Cell wall biogenesis; peptidoglycan biosynthesis.</text>
</comment>
<evidence type="ECO:0000256" key="2">
    <source>
        <dbReference type="ARBA" id="ARBA00022598"/>
    </source>
</evidence>
<keyword evidence="6 10" id="KW-0133">Cell shape</keyword>
<evidence type="ECO:0000256" key="4">
    <source>
        <dbReference type="ARBA" id="ARBA00022741"/>
    </source>
</evidence>
<dbReference type="Pfam" id="PF08245">
    <property type="entry name" value="Mur_ligase_M"/>
    <property type="match status" value="1"/>
</dbReference>
<sequence length="493" mass="51743">MNVDLATLADFLGGQLTGENCFLAANVVTDSREVIPGSLYVAREGEKADGHDYLTAAKENGAVAALVSKPGNWPLPTILVADTTRALGQVAKFHLAQCRSLNPELQVCGVTGSAGKTTTKDLLAQSLAAVAPTVSNLRSFNNEVGMPLTALKTEAKTAFTVLEMGADGPGNLAYLTSLVPLDVAVVLMVGRAHLGGFGTYEMVAKTKAELVSGLRPTGIAVLNADDPQVVKMAAMAPDRVIWFSPSGQEMISAPSVRGTQVDFINPDNNPDLSYEPTSVDLWATDISLDAIGHPTFTLHWADQSAQVKLQIVGQHHVANALAAAGAAFAMGLTLAQVVYGLEQAGAISPHRMHIFSVNGVQVLDDAYNANPDSMRAGISALAHLGPLEANGRLVAVLGQMLELGPTSDELHAELATVLEESGVAQTVIVGERAKPLHEALTGKIPSKYCDDLATAREALAQTLRAGDTVLVKGSQYSNVYQLAEELAKGELIK</sequence>
<dbReference type="HAMAP" id="MF_02019">
    <property type="entry name" value="MurF"/>
    <property type="match status" value="1"/>
</dbReference>
<evidence type="ECO:0000256" key="1">
    <source>
        <dbReference type="ARBA" id="ARBA00022490"/>
    </source>
</evidence>
<feature type="domain" description="Mur ligase C-terminal" evidence="12">
    <location>
        <begin position="350"/>
        <end position="474"/>
    </location>
</feature>
<evidence type="ECO:0000256" key="10">
    <source>
        <dbReference type="HAMAP-Rule" id="MF_02019"/>
    </source>
</evidence>
<keyword evidence="1 10" id="KW-0963">Cytoplasm</keyword>
<evidence type="ECO:0000256" key="7">
    <source>
        <dbReference type="ARBA" id="ARBA00022984"/>
    </source>
</evidence>
<dbReference type="EC" id="6.3.2.10" evidence="10"/>
<dbReference type="PANTHER" id="PTHR43024:SF1">
    <property type="entry name" value="UDP-N-ACETYLMURAMOYL-TRIPEPTIDE--D-ALANYL-D-ALANINE LIGASE"/>
    <property type="match status" value="1"/>
</dbReference>
<feature type="domain" description="Mur ligase central" evidence="13">
    <location>
        <begin position="110"/>
        <end position="327"/>
    </location>
</feature>
<keyword evidence="8 10" id="KW-0131">Cell cycle</keyword>
<dbReference type="InterPro" id="IPR013221">
    <property type="entry name" value="Mur_ligase_cen"/>
</dbReference>
<keyword evidence="15" id="KW-1185">Reference proteome</keyword>
<evidence type="ECO:0000256" key="5">
    <source>
        <dbReference type="ARBA" id="ARBA00022840"/>
    </source>
</evidence>
<comment type="similarity">
    <text evidence="10">Belongs to the MurCDEF family. MurF subfamily.</text>
</comment>
<evidence type="ECO:0000256" key="6">
    <source>
        <dbReference type="ARBA" id="ARBA00022960"/>
    </source>
</evidence>
<dbReference type="GO" id="GO:0009252">
    <property type="term" value="P:peptidoglycan biosynthetic process"/>
    <property type="evidence" value="ECO:0007669"/>
    <property type="project" value="UniProtKB-UniRule"/>
</dbReference>
<dbReference type="AlphaFoldDB" id="A0A1D9MKY9"/>
<keyword evidence="7 10" id="KW-0573">Peptidoglycan synthesis</keyword>
<dbReference type="InterPro" id="IPR036565">
    <property type="entry name" value="Mur-like_cat_sf"/>
</dbReference>
<dbReference type="Gene3D" id="3.40.1190.10">
    <property type="entry name" value="Mur-like, catalytic domain"/>
    <property type="match status" value="1"/>
</dbReference>
<keyword evidence="5 10" id="KW-0067">ATP-binding</keyword>
<dbReference type="InterPro" id="IPR035911">
    <property type="entry name" value="MurE/MurF_N"/>
</dbReference>
<dbReference type="UniPathway" id="UPA00219"/>
<dbReference type="InterPro" id="IPR004101">
    <property type="entry name" value="Mur_ligase_C"/>
</dbReference>
<comment type="subcellular location">
    <subcellularLocation>
        <location evidence="10">Cytoplasm</location>
    </subcellularLocation>
</comment>
<protein>
    <recommendedName>
        <fullName evidence="10">UDP-N-acetylmuramoyl-tripeptide--D-alanyl-D-alanine ligase</fullName>
        <ecNumber evidence="10">6.3.2.10</ecNumber>
    </recommendedName>
    <alternativeName>
        <fullName evidence="10">D-alanyl-D-alanine-adding enzyme</fullName>
    </alternativeName>
</protein>
<dbReference type="InterPro" id="IPR000713">
    <property type="entry name" value="Mur_ligase_N"/>
</dbReference>
<dbReference type="SUPFAM" id="SSF53623">
    <property type="entry name" value="MurD-like peptide ligases, catalytic domain"/>
    <property type="match status" value="1"/>
</dbReference>
<keyword evidence="9 10" id="KW-0961">Cell wall biogenesis/degradation</keyword>
<dbReference type="PANTHER" id="PTHR43024">
    <property type="entry name" value="UDP-N-ACETYLMURAMOYL-TRIPEPTIDE--D-ALANYL-D-ALANINE LIGASE"/>
    <property type="match status" value="1"/>
</dbReference>
<dbReference type="GO" id="GO:0008360">
    <property type="term" value="P:regulation of cell shape"/>
    <property type="evidence" value="ECO:0007669"/>
    <property type="project" value="UniProtKB-KW"/>
</dbReference>
<dbReference type="Proteomes" id="UP000176288">
    <property type="component" value="Chromosome"/>
</dbReference>
<dbReference type="GO" id="GO:0071555">
    <property type="term" value="P:cell wall organization"/>
    <property type="evidence" value="ECO:0007669"/>
    <property type="project" value="UniProtKB-KW"/>
</dbReference>
<evidence type="ECO:0000259" key="13">
    <source>
        <dbReference type="Pfam" id="PF08245"/>
    </source>
</evidence>
<evidence type="ECO:0000256" key="3">
    <source>
        <dbReference type="ARBA" id="ARBA00022618"/>
    </source>
</evidence>
<dbReference type="InterPro" id="IPR051046">
    <property type="entry name" value="MurCDEF_CellWall_CoF430Synth"/>
</dbReference>
<evidence type="ECO:0000313" key="15">
    <source>
        <dbReference type="Proteomes" id="UP000176288"/>
    </source>
</evidence>
<comment type="catalytic activity">
    <reaction evidence="10">
        <text>D-alanyl-D-alanine + UDP-N-acetyl-alpha-D-muramoyl-L-alanyl-gamma-D-glutamyl-meso-2,6-diaminopimelate + ATP = UDP-N-acetyl-alpha-D-muramoyl-L-alanyl-gamma-D-glutamyl-meso-2,6-diaminopimeloyl-D-alanyl-D-alanine + ADP + phosphate + H(+)</text>
        <dbReference type="Rhea" id="RHEA:28374"/>
        <dbReference type="ChEBI" id="CHEBI:15378"/>
        <dbReference type="ChEBI" id="CHEBI:30616"/>
        <dbReference type="ChEBI" id="CHEBI:43474"/>
        <dbReference type="ChEBI" id="CHEBI:57822"/>
        <dbReference type="ChEBI" id="CHEBI:61386"/>
        <dbReference type="ChEBI" id="CHEBI:83905"/>
        <dbReference type="ChEBI" id="CHEBI:456216"/>
        <dbReference type="EC" id="6.3.2.10"/>
    </reaction>
</comment>
<gene>
    <name evidence="10" type="primary">murF</name>
    <name evidence="14" type="ORF">BK816_05685</name>
</gene>
<feature type="domain" description="Mur ligase N-terminal catalytic" evidence="11">
    <location>
        <begin position="26"/>
        <end position="80"/>
    </location>
</feature>
<comment type="function">
    <text evidence="10">Involved in cell wall formation. Catalyzes the final step in the synthesis of UDP-N-acetylmuramoyl-pentapeptide, the precursor of murein.</text>
</comment>
<dbReference type="EMBL" id="CP017812">
    <property type="protein sequence ID" value="AOZ72849.1"/>
    <property type="molecule type" value="Genomic_DNA"/>
</dbReference>
<evidence type="ECO:0000256" key="9">
    <source>
        <dbReference type="ARBA" id="ARBA00023316"/>
    </source>
</evidence>
<evidence type="ECO:0000256" key="8">
    <source>
        <dbReference type="ARBA" id="ARBA00023306"/>
    </source>
</evidence>
<dbReference type="GO" id="GO:0005524">
    <property type="term" value="F:ATP binding"/>
    <property type="evidence" value="ECO:0007669"/>
    <property type="project" value="UniProtKB-UniRule"/>
</dbReference>
<organism evidence="14 15">
    <name type="scientific">Boudabousia tangfeifanii</name>
    <dbReference type="NCBI Taxonomy" id="1912795"/>
    <lineage>
        <taxon>Bacteria</taxon>
        <taxon>Bacillati</taxon>
        <taxon>Actinomycetota</taxon>
        <taxon>Actinomycetes</taxon>
        <taxon>Actinomycetales</taxon>
        <taxon>Actinomycetaceae</taxon>
        <taxon>Boudabousia</taxon>
    </lineage>
</organism>
<dbReference type="InterPro" id="IPR036615">
    <property type="entry name" value="Mur_ligase_C_dom_sf"/>
</dbReference>
<dbReference type="GO" id="GO:0005737">
    <property type="term" value="C:cytoplasm"/>
    <property type="evidence" value="ECO:0007669"/>
    <property type="project" value="UniProtKB-SubCell"/>
</dbReference>
<keyword evidence="2 10" id="KW-0436">Ligase</keyword>
<accession>A0A1D9MKY9</accession>
<keyword evidence="3 10" id="KW-0132">Cell division</keyword>
<feature type="binding site" evidence="10">
    <location>
        <begin position="112"/>
        <end position="118"/>
    </location>
    <ligand>
        <name>ATP</name>
        <dbReference type="ChEBI" id="CHEBI:30616"/>
    </ligand>
</feature>
<evidence type="ECO:0000259" key="12">
    <source>
        <dbReference type="Pfam" id="PF02875"/>
    </source>
</evidence>
<dbReference type="RefSeq" id="WP_071164314.1">
    <property type="nucleotide sequence ID" value="NZ_CP017812.1"/>
</dbReference>
<dbReference type="Pfam" id="PF02875">
    <property type="entry name" value="Mur_ligase_C"/>
    <property type="match status" value="1"/>
</dbReference>
<dbReference type="GO" id="GO:0008766">
    <property type="term" value="F:UDP-N-acetylmuramoylalanyl-D-glutamyl-2,6-diaminopimelate-D-alanyl-D-alanine ligase activity"/>
    <property type="evidence" value="ECO:0007669"/>
    <property type="project" value="RHEA"/>
</dbReference>
<dbReference type="SUPFAM" id="SSF53244">
    <property type="entry name" value="MurD-like peptide ligases, peptide-binding domain"/>
    <property type="match status" value="1"/>
</dbReference>
<dbReference type="STRING" id="1912795.BK816_05685"/>
<dbReference type="KEGG" id="avu:BK816_05685"/>
<dbReference type="Gene3D" id="3.90.190.20">
    <property type="entry name" value="Mur ligase, C-terminal domain"/>
    <property type="match status" value="1"/>
</dbReference>
<evidence type="ECO:0000259" key="11">
    <source>
        <dbReference type="Pfam" id="PF01225"/>
    </source>
</evidence>
<dbReference type="InterPro" id="IPR005863">
    <property type="entry name" value="UDP-N-AcMur_synth"/>
</dbReference>
<dbReference type="Gene3D" id="3.40.1390.10">
    <property type="entry name" value="MurE/MurF, N-terminal domain"/>
    <property type="match status" value="1"/>
</dbReference>
<dbReference type="GO" id="GO:0051301">
    <property type="term" value="P:cell division"/>
    <property type="evidence" value="ECO:0007669"/>
    <property type="project" value="UniProtKB-KW"/>
</dbReference>
<reference evidence="14 15" key="1">
    <citation type="submission" date="2016-10" db="EMBL/GenBank/DDBJ databases">
        <title>Actinomyces aegypiusis sp. nov., isolated from the Aegypius monachus in Qinghai Tibet Plateau China.</title>
        <authorList>
            <person name="Wang Y."/>
        </authorList>
    </citation>
    <scope>NUCLEOTIDE SEQUENCE [LARGE SCALE GENOMIC DNA]</scope>
    <source>
        <strain evidence="14 15">VUL4_3</strain>
    </source>
</reference>
<dbReference type="Pfam" id="PF01225">
    <property type="entry name" value="Mur_ligase"/>
    <property type="match status" value="1"/>
</dbReference>